<accession>A0ABS9TX29</accession>
<evidence type="ECO:0000256" key="1">
    <source>
        <dbReference type="SAM" id="SignalP"/>
    </source>
</evidence>
<evidence type="ECO:0008006" key="4">
    <source>
        <dbReference type="Google" id="ProtNLM"/>
    </source>
</evidence>
<keyword evidence="1" id="KW-0732">Signal</keyword>
<protein>
    <recommendedName>
        <fullName evidence="4">Lipoprotein</fullName>
    </recommendedName>
</protein>
<gene>
    <name evidence="2" type="ORF">L0M17_03080</name>
</gene>
<feature type="chain" id="PRO_5045719792" description="Lipoprotein" evidence="1">
    <location>
        <begin position="20"/>
        <end position="314"/>
    </location>
</feature>
<name>A0ABS9TX29_9MICC</name>
<evidence type="ECO:0000313" key="2">
    <source>
        <dbReference type="EMBL" id="MCH6468978.1"/>
    </source>
</evidence>
<dbReference type="PROSITE" id="PS51257">
    <property type="entry name" value="PROKAR_LIPOPROTEIN"/>
    <property type="match status" value="1"/>
</dbReference>
<dbReference type="EMBL" id="JAKZBV010000001">
    <property type="protein sequence ID" value="MCH6468978.1"/>
    <property type="molecule type" value="Genomic_DNA"/>
</dbReference>
<organism evidence="2 3">
    <name type="scientific">Sinomonas terrae</name>
    <dbReference type="NCBI Taxonomy" id="2908838"/>
    <lineage>
        <taxon>Bacteria</taxon>
        <taxon>Bacillati</taxon>
        <taxon>Actinomycetota</taxon>
        <taxon>Actinomycetes</taxon>
        <taxon>Micrococcales</taxon>
        <taxon>Micrococcaceae</taxon>
        <taxon>Sinomonas</taxon>
    </lineage>
</organism>
<dbReference type="Proteomes" id="UP001202922">
    <property type="component" value="Unassembled WGS sequence"/>
</dbReference>
<feature type="signal peptide" evidence="1">
    <location>
        <begin position="1"/>
        <end position="19"/>
    </location>
</feature>
<reference evidence="2 3" key="1">
    <citation type="submission" date="2022-03" db="EMBL/GenBank/DDBJ databases">
        <title>Sinomonas sp. isolated from a soil.</title>
        <authorList>
            <person name="Han J."/>
            <person name="Kim D.-U."/>
        </authorList>
    </citation>
    <scope>NUCLEOTIDE SEQUENCE [LARGE SCALE GENOMIC DNA]</scope>
    <source>
        <strain evidence="2 3">5-5</strain>
    </source>
</reference>
<keyword evidence="3" id="KW-1185">Reference proteome</keyword>
<evidence type="ECO:0000313" key="3">
    <source>
        <dbReference type="Proteomes" id="UP001202922"/>
    </source>
</evidence>
<sequence>MKQAVAPPSRAFSTALALAMVVLGTAGCAPRPTAPPAPSLGELPAIDRTIAADARASLNEATGEVFLPMDKYWYSDRENTLVNEAVAYLIEDCVKAQGRAIRPSRGYTTVLQDETYGQWSRGLAAKNGTERVVRLIPGLTEGREYQVSAADDEAGTQCSRSVDRAGFPELLAGLGGDTSIQQRIHQTAQVLTERDPEYLRYREAWKACVEGKGLTVVDTWGIASGASKEDDIRVALLDIECKESSGGARTPYDILAQYQAAQMKDHQAELNALAEQKAAAVERARQVLRDHGIADAKLNETPDAKLLRLSDAKL</sequence>
<dbReference type="RefSeq" id="WP_241051101.1">
    <property type="nucleotide sequence ID" value="NZ_JAKZBV010000001.1"/>
</dbReference>
<comment type="caution">
    <text evidence="2">The sequence shown here is derived from an EMBL/GenBank/DDBJ whole genome shotgun (WGS) entry which is preliminary data.</text>
</comment>
<proteinExistence type="predicted"/>